<dbReference type="Proteomes" id="UP000555393">
    <property type="component" value="Unassembled WGS sequence"/>
</dbReference>
<name>A0A841LY79_9HYPH</name>
<keyword evidence="3" id="KW-1185">Reference proteome</keyword>
<dbReference type="InterPro" id="IPR012349">
    <property type="entry name" value="Split_barrel_FMN-bd"/>
</dbReference>
<evidence type="ECO:0000313" key="2">
    <source>
        <dbReference type="EMBL" id="MBB6262336.1"/>
    </source>
</evidence>
<sequence>MACHVNTRMPEQDGITGVPVLANALVSFECELSNAVDEATNHILFGRVINIRENDEEGALLYCKRRCLNS</sequence>
<proteinExistence type="predicted"/>
<evidence type="ECO:0000259" key="1">
    <source>
        <dbReference type="Pfam" id="PF01613"/>
    </source>
</evidence>
<dbReference type="Pfam" id="PF01613">
    <property type="entry name" value="Flavin_Reduct"/>
    <property type="match status" value="1"/>
</dbReference>
<feature type="domain" description="Flavin reductase like" evidence="1">
    <location>
        <begin position="12"/>
        <end position="66"/>
    </location>
</feature>
<evidence type="ECO:0000313" key="3">
    <source>
        <dbReference type="Proteomes" id="UP000555393"/>
    </source>
</evidence>
<dbReference type="InterPro" id="IPR002563">
    <property type="entry name" value="Flavin_Rdtase-like_dom"/>
</dbReference>
<comment type="caution">
    <text evidence="2">The sequence shown here is derived from an EMBL/GenBank/DDBJ whole genome shotgun (WGS) entry which is preliminary data.</text>
</comment>
<gene>
    <name evidence="2" type="ORF">FHS77_002908</name>
</gene>
<accession>A0A841LY79</accession>
<dbReference type="AlphaFoldDB" id="A0A841LY79"/>
<dbReference type="SUPFAM" id="SSF50475">
    <property type="entry name" value="FMN-binding split barrel"/>
    <property type="match status" value="1"/>
</dbReference>
<organism evidence="2 3">
    <name type="scientific">Paenochrobactrum gallinarii</name>
    <dbReference type="NCBI Taxonomy" id="643673"/>
    <lineage>
        <taxon>Bacteria</taxon>
        <taxon>Pseudomonadati</taxon>
        <taxon>Pseudomonadota</taxon>
        <taxon>Alphaproteobacteria</taxon>
        <taxon>Hyphomicrobiales</taxon>
        <taxon>Brucellaceae</taxon>
        <taxon>Paenochrobactrum</taxon>
    </lineage>
</organism>
<dbReference type="GO" id="GO:0016646">
    <property type="term" value="F:oxidoreductase activity, acting on the CH-NH group of donors, NAD or NADP as acceptor"/>
    <property type="evidence" value="ECO:0007669"/>
    <property type="project" value="UniProtKB-ARBA"/>
</dbReference>
<reference evidence="2 3" key="1">
    <citation type="submission" date="2020-08" db="EMBL/GenBank/DDBJ databases">
        <title>Genomic Encyclopedia of Type Strains, Phase IV (KMG-IV): sequencing the most valuable type-strain genomes for metagenomic binning, comparative biology and taxonomic classification.</title>
        <authorList>
            <person name="Goeker M."/>
        </authorList>
    </citation>
    <scope>NUCLEOTIDE SEQUENCE [LARGE SCALE GENOMIC DNA]</scope>
    <source>
        <strain evidence="2 3">DSM 22336</strain>
    </source>
</reference>
<dbReference type="EMBL" id="JACIIU010000024">
    <property type="protein sequence ID" value="MBB6262336.1"/>
    <property type="molecule type" value="Genomic_DNA"/>
</dbReference>
<protein>
    <submittedName>
        <fullName evidence="2">Flavin reductase (DIM6/NTAB) family NADH-FMN oxidoreductase RutF</fullName>
    </submittedName>
</protein>
<dbReference type="RefSeq" id="WP_184224511.1">
    <property type="nucleotide sequence ID" value="NZ_JACIIU010000024.1"/>
</dbReference>
<dbReference type="GO" id="GO:0010181">
    <property type="term" value="F:FMN binding"/>
    <property type="evidence" value="ECO:0007669"/>
    <property type="project" value="InterPro"/>
</dbReference>
<dbReference type="Gene3D" id="2.30.110.10">
    <property type="entry name" value="Electron Transport, Fmn-binding Protein, Chain A"/>
    <property type="match status" value="1"/>
</dbReference>